<gene>
    <name evidence="2" type="ORF">T190423A01A_110015</name>
</gene>
<accession>A0ABM9P6G9</accession>
<organism evidence="2 3">
    <name type="scientific">Tenacibaculum polynesiense</name>
    <dbReference type="NCBI Taxonomy" id="3137857"/>
    <lineage>
        <taxon>Bacteria</taxon>
        <taxon>Pseudomonadati</taxon>
        <taxon>Bacteroidota</taxon>
        <taxon>Flavobacteriia</taxon>
        <taxon>Flavobacteriales</taxon>
        <taxon>Flavobacteriaceae</taxon>
        <taxon>Tenacibaculum</taxon>
    </lineage>
</organism>
<evidence type="ECO:0000259" key="1">
    <source>
        <dbReference type="PROSITE" id="PS51186"/>
    </source>
</evidence>
<evidence type="ECO:0000313" key="2">
    <source>
        <dbReference type="EMBL" id="CAL2101125.1"/>
    </source>
</evidence>
<dbReference type="PROSITE" id="PS51186">
    <property type="entry name" value="GNAT"/>
    <property type="match status" value="1"/>
</dbReference>
<evidence type="ECO:0000313" key="3">
    <source>
        <dbReference type="Proteomes" id="UP001497527"/>
    </source>
</evidence>
<feature type="domain" description="N-acetyltransferase" evidence="1">
    <location>
        <begin position="95"/>
        <end position="236"/>
    </location>
</feature>
<sequence>MNKKRLIEHHLCFLKQNRGIHQCFKNIETIVSQRREFNISIILDQKFDLEIESEFLYIPDDTNIIPETNYSLVNNITYMTASSEVISSWNENIAITVKKVTTPTDLEVFSEVQVRGFNETDEAYSDWYPWLRTQNVEGFTYENQHYYIAYINEVPVGVCLIVEDKKIYGLYAIATNPKYRKQGVATTIMKKSLEACQLPKDSILALQVLSSSGAERLYKNLGFVKEFSLNMYQKQD</sequence>
<dbReference type="Gene3D" id="3.40.630.30">
    <property type="match status" value="1"/>
</dbReference>
<dbReference type="Proteomes" id="UP001497527">
    <property type="component" value="Unassembled WGS sequence"/>
</dbReference>
<keyword evidence="3" id="KW-1185">Reference proteome</keyword>
<reference evidence="2 3" key="1">
    <citation type="submission" date="2024-05" db="EMBL/GenBank/DDBJ databases">
        <authorList>
            <person name="Duchaud E."/>
        </authorList>
    </citation>
    <scope>NUCLEOTIDE SEQUENCE [LARGE SCALE GENOMIC DNA]</scope>
    <source>
        <strain evidence="2">Ena-SAMPLE-TAB-13-05-2024-13:56:06:370-140308</strain>
    </source>
</reference>
<name>A0ABM9P6G9_9FLAO</name>
<dbReference type="SUPFAM" id="SSF55729">
    <property type="entry name" value="Acyl-CoA N-acyltransferases (Nat)"/>
    <property type="match status" value="1"/>
</dbReference>
<dbReference type="InterPro" id="IPR016181">
    <property type="entry name" value="Acyl_CoA_acyltransferase"/>
</dbReference>
<protein>
    <submittedName>
        <fullName evidence="2">N-acetyltransferase domain-containing protein</fullName>
    </submittedName>
</protein>
<comment type="caution">
    <text evidence="2">The sequence shown here is derived from an EMBL/GenBank/DDBJ whole genome shotgun (WGS) entry which is preliminary data.</text>
</comment>
<dbReference type="Pfam" id="PF13673">
    <property type="entry name" value="Acetyltransf_10"/>
    <property type="match status" value="1"/>
</dbReference>
<proteinExistence type="predicted"/>
<dbReference type="RefSeq" id="WP_348713870.1">
    <property type="nucleotide sequence ID" value="NZ_CAXJIO010000002.1"/>
</dbReference>
<dbReference type="CDD" id="cd04301">
    <property type="entry name" value="NAT_SF"/>
    <property type="match status" value="1"/>
</dbReference>
<dbReference type="InterPro" id="IPR000182">
    <property type="entry name" value="GNAT_dom"/>
</dbReference>
<dbReference type="EMBL" id="CAXJIO010000002">
    <property type="protein sequence ID" value="CAL2101125.1"/>
    <property type="molecule type" value="Genomic_DNA"/>
</dbReference>